<feature type="signal peptide" evidence="1">
    <location>
        <begin position="1"/>
        <end position="17"/>
    </location>
</feature>
<protein>
    <submittedName>
        <fullName evidence="2">Uncharacterized protein</fullName>
    </submittedName>
</protein>
<dbReference type="AlphaFoldDB" id="A0A8I6RY00"/>
<dbReference type="GeneID" id="106669543"/>
<reference evidence="2" key="1">
    <citation type="submission" date="2022-01" db="UniProtKB">
        <authorList>
            <consortium name="EnsemblMetazoa"/>
        </authorList>
    </citation>
    <scope>IDENTIFICATION</scope>
</reference>
<dbReference type="Proteomes" id="UP000494040">
    <property type="component" value="Unassembled WGS sequence"/>
</dbReference>
<dbReference type="RefSeq" id="XP_014254561.1">
    <property type="nucleotide sequence ID" value="XM_014399075.2"/>
</dbReference>
<accession>A0A8I6RY00</accession>
<keyword evidence="1" id="KW-0732">Signal</keyword>
<feature type="chain" id="PRO_5035170497" evidence="1">
    <location>
        <begin position="18"/>
        <end position="178"/>
    </location>
</feature>
<proteinExistence type="predicted"/>
<name>A0A8I6RY00_CIMLE</name>
<keyword evidence="3" id="KW-1185">Reference proteome</keyword>
<evidence type="ECO:0000256" key="1">
    <source>
        <dbReference type="SAM" id="SignalP"/>
    </source>
</evidence>
<evidence type="ECO:0000313" key="2">
    <source>
        <dbReference type="EnsemblMetazoa" id="XP_014254561.1"/>
    </source>
</evidence>
<organism evidence="2 3">
    <name type="scientific">Cimex lectularius</name>
    <name type="common">Bed bug</name>
    <name type="synonym">Acanthia lectularia</name>
    <dbReference type="NCBI Taxonomy" id="79782"/>
    <lineage>
        <taxon>Eukaryota</taxon>
        <taxon>Metazoa</taxon>
        <taxon>Ecdysozoa</taxon>
        <taxon>Arthropoda</taxon>
        <taxon>Hexapoda</taxon>
        <taxon>Insecta</taxon>
        <taxon>Pterygota</taxon>
        <taxon>Neoptera</taxon>
        <taxon>Paraneoptera</taxon>
        <taxon>Hemiptera</taxon>
        <taxon>Heteroptera</taxon>
        <taxon>Panheteroptera</taxon>
        <taxon>Cimicomorpha</taxon>
        <taxon>Cimicidae</taxon>
        <taxon>Cimex</taxon>
    </lineage>
</organism>
<dbReference type="EnsemblMetazoa" id="XM_014399075.2">
    <property type="protein sequence ID" value="XP_014254561.1"/>
    <property type="gene ID" value="LOC106669543"/>
</dbReference>
<sequence length="178" mass="19409">MFIVIVSILAVSQLIDAHHVPYQPFGTYGPGSPGGNLPTVPMNNQGSNYGNNYLPNMVNYPSNYGNNYPMLPNFPSSDNYYDRPLVQNPNAMPDNYYQSMNRVPVQPAQPTGPRYFLVSRPSSPNYDMYNGGFTGGNEKTYGGLNYGSTGGFCGCYGCPSCVYPATRVANAVRVKPSD</sequence>
<evidence type="ECO:0000313" key="3">
    <source>
        <dbReference type="Proteomes" id="UP000494040"/>
    </source>
</evidence>